<feature type="region of interest" description="Disordered" evidence="1">
    <location>
        <begin position="18"/>
        <end position="51"/>
    </location>
</feature>
<dbReference type="Ensembl" id="ENSSSUT00005023561.1">
    <property type="protein sequence ID" value="ENSSSUP00005020604.1"/>
    <property type="gene ID" value="ENSSSUG00005013344.1"/>
</dbReference>
<dbReference type="PANTHER" id="PTHR35541:SF1">
    <property type="entry name" value="RAD9, HUS1, RAD1-INTERACTING NUCLEAR ORPHAN PROTEIN 1"/>
    <property type="match status" value="1"/>
</dbReference>
<proteinExistence type="predicted"/>
<feature type="region of interest" description="Disordered" evidence="1">
    <location>
        <begin position="170"/>
        <end position="203"/>
    </location>
</feature>
<dbReference type="PANTHER" id="PTHR35541">
    <property type="entry name" value="RAD9, HUS1, RAD1-INTERACTING NUCLEAR ORPHAN PROTEIN 1"/>
    <property type="match status" value="1"/>
</dbReference>
<evidence type="ECO:0000313" key="3">
    <source>
        <dbReference type="Proteomes" id="UP000472268"/>
    </source>
</evidence>
<dbReference type="InterPro" id="IPR029293">
    <property type="entry name" value="RHNO1"/>
</dbReference>
<dbReference type="RefSeq" id="XP_029810021.1">
    <property type="nucleotide sequence ID" value="XM_029954161.1"/>
</dbReference>
<dbReference type="CTD" id="83695"/>
<dbReference type="RefSeq" id="XP_029810022.1">
    <property type="nucleotide sequence ID" value="XM_029954162.1"/>
</dbReference>
<name>A0A673U8K1_SURSU</name>
<dbReference type="RefSeq" id="XP_029810020.1">
    <property type="nucleotide sequence ID" value="XM_029954160.1"/>
</dbReference>
<dbReference type="GO" id="GO:0071479">
    <property type="term" value="P:cellular response to ionizing radiation"/>
    <property type="evidence" value="ECO:0007669"/>
    <property type="project" value="InterPro"/>
</dbReference>
<dbReference type="GO" id="GO:0000077">
    <property type="term" value="P:DNA damage checkpoint signaling"/>
    <property type="evidence" value="ECO:0007669"/>
    <property type="project" value="InterPro"/>
</dbReference>
<feature type="compositionally biased region" description="Polar residues" evidence="1">
    <location>
        <begin position="178"/>
        <end position="191"/>
    </location>
</feature>
<dbReference type="Pfam" id="PF15319">
    <property type="entry name" value="RHINO"/>
    <property type="match status" value="1"/>
</dbReference>
<dbReference type="GeneID" id="115304123"/>
<evidence type="ECO:0000313" key="2">
    <source>
        <dbReference type="Ensembl" id="ENSSSUP00005020604.1"/>
    </source>
</evidence>
<reference evidence="2" key="2">
    <citation type="submission" date="2025-08" db="UniProtKB">
        <authorList>
            <consortium name="Ensembl"/>
        </authorList>
    </citation>
    <scope>IDENTIFICATION</scope>
</reference>
<keyword evidence="3" id="KW-1185">Reference proteome</keyword>
<feature type="region of interest" description="Disordered" evidence="1">
    <location>
        <begin position="72"/>
        <end position="120"/>
    </location>
</feature>
<dbReference type="OMA" id="PKHHYGS"/>
<protein>
    <submittedName>
        <fullName evidence="2">RAD9-HUS1-RAD1 interacting nuclear orphan 1</fullName>
    </submittedName>
</protein>
<evidence type="ECO:0000256" key="1">
    <source>
        <dbReference type="SAM" id="MobiDB-lite"/>
    </source>
</evidence>
<dbReference type="GO" id="GO:0005634">
    <property type="term" value="C:nucleus"/>
    <property type="evidence" value="ECO:0007669"/>
    <property type="project" value="InterPro"/>
</dbReference>
<reference evidence="2 3" key="1">
    <citation type="submission" date="2019-05" db="EMBL/GenBank/DDBJ databases">
        <title>A Chromosome-scale Meerkat (S. suricatta) Genome Assembly.</title>
        <authorList>
            <person name="Dudchenko O."/>
            <person name="Lieberman Aiden E."/>
            <person name="Tung J."/>
            <person name="Barreiro L.B."/>
            <person name="Clutton-Brock T.H."/>
        </authorList>
    </citation>
    <scope>NUCLEOTIDE SEQUENCE [LARGE SCALE GENOMIC DNA]</scope>
</reference>
<sequence>MPPRKKCHRPQKAQLLFQQQPLEGPKHHCGSGRLPITHTRQVPSKPIDHNTITSWVSPQFDTTGESWFPMNQKRHHRNQARHSSRKSATSKFPRLTFESPPSSSSATPGIPLARESANQSEKCISRRPLVPVLSPQSSGELSAPTLQNLPYVFIPPDIQTPESSFVKEGPIPSDQRENSLPSCSFHTSTPKSPEPGPVLVKDTPEENYGIKVTWRRRRHLFTYLRERGKLSKNQFLVKNSLDFSDTSDLRKFS</sequence>
<dbReference type="GO" id="GO:0005694">
    <property type="term" value="C:chromosome"/>
    <property type="evidence" value="ECO:0007669"/>
    <property type="project" value="TreeGrafter"/>
</dbReference>
<dbReference type="GO" id="GO:0000725">
    <property type="term" value="P:recombinational repair"/>
    <property type="evidence" value="ECO:0007669"/>
    <property type="project" value="TreeGrafter"/>
</dbReference>
<organism evidence="2 3">
    <name type="scientific">Suricata suricatta</name>
    <name type="common">Meerkat</name>
    <dbReference type="NCBI Taxonomy" id="37032"/>
    <lineage>
        <taxon>Eukaryota</taxon>
        <taxon>Metazoa</taxon>
        <taxon>Chordata</taxon>
        <taxon>Craniata</taxon>
        <taxon>Vertebrata</taxon>
        <taxon>Euteleostomi</taxon>
        <taxon>Mammalia</taxon>
        <taxon>Eutheria</taxon>
        <taxon>Laurasiatheria</taxon>
        <taxon>Carnivora</taxon>
        <taxon>Feliformia</taxon>
        <taxon>Herpestidae</taxon>
        <taxon>Suricata</taxon>
    </lineage>
</organism>
<dbReference type="Proteomes" id="UP000472268">
    <property type="component" value="Chromosome 10"/>
</dbReference>
<dbReference type="RefSeq" id="XP_029810023.1">
    <property type="nucleotide sequence ID" value="XM_029954163.1"/>
</dbReference>
<gene>
    <name evidence="2" type="primary">RHNO1</name>
</gene>
<accession>A0A673U8K1</accession>
<reference evidence="2" key="3">
    <citation type="submission" date="2025-09" db="UniProtKB">
        <authorList>
            <consortium name="Ensembl"/>
        </authorList>
    </citation>
    <scope>IDENTIFICATION</scope>
</reference>
<dbReference type="OrthoDB" id="9942438at2759"/>
<dbReference type="AlphaFoldDB" id="A0A673U8K1"/>
<feature type="compositionally biased region" description="Basic residues" evidence="1">
    <location>
        <begin position="72"/>
        <end position="85"/>
    </location>
</feature>